<protein>
    <recommendedName>
        <fullName evidence="3">DNA topoisomerase</fullName>
        <ecNumber evidence="3">5.6.2.1</ecNumber>
    </recommendedName>
</protein>
<accession>A0A7X6PNL9</accession>
<evidence type="ECO:0000256" key="3">
    <source>
        <dbReference type="ARBA" id="ARBA00012891"/>
    </source>
</evidence>
<dbReference type="PROSITE" id="PS52038">
    <property type="entry name" value="TOPO_IB_2"/>
    <property type="match status" value="1"/>
</dbReference>
<dbReference type="Proteomes" id="UP000557899">
    <property type="component" value="Unassembled WGS sequence"/>
</dbReference>
<evidence type="ECO:0000259" key="8">
    <source>
        <dbReference type="Pfam" id="PF21338"/>
    </source>
</evidence>
<dbReference type="InterPro" id="IPR049331">
    <property type="entry name" value="Top1B_N_bact"/>
</dbReference>
<organism evidence="9 10">
    <name type="scientific">Corynebacterium humireducens</name>
    <dbReference type="NCBI Taxonomy" id="1223514"/>
    <lineage>
        <taxon>Bacteria</taxon>
        <taxon>Bacillati</taxon>
        <taxon>Actinomycetota</taxon>
        <taxon>Actinomycetes</taxon>
        <taxon>Mycobacteriales</taxon>
        <taxon>Corynebacteriaceae</taxon>
        <taxon>Corynebacterium</taxon>
    </lineage>
</organism>
<dbReference type="EC" id="5.6.2.1" evidence="3"/>
<evidence type="ECO:0000256" key="6">
    <source>
        <dbReference type="ARBA" id="ARBA00023235"/>
    </source>
</evidence>
<dbReference type="Gene3D" id="1.10.132.120">
    <property type="match status" value="1"/>
</dbReference>
<evidence type="ECO:0000259" key="7">
    <source>
        <dbReference type="Pfam" id="PF01028"/>
    </source>
</evidence>
<dbReference type="SUPFAM" id="SSF55869">
    <property type="entry name" value="DNA topoisomerase I domain"/>
    <property type="match status" value="1"/>
</dbReference>
<evidence type="ECO:0000256" key="4">
    <source>
        <dbReference type="ARBA" id="ARBA00023029"/>
    </source>
</evidence>
<keyword evidence="4" id="KW-0799">Topoisomerase</keyword>
<dbReference type="EMBL" id="JAAZHI010000155">
    <property type="protein sequence ID" value="NLA56156.1"/>
    <property type="molecule type" value="Genomic_DNA"/>
</dbReference>
<dbReference type="GO" id="GO:0003917">
    <property type="term" value="F:DNA topoisomerase type I (single strand cut, ATP-independent) activity"/>
    <property type="evidence" value="ECO:0007669"/>
    <property type="project" value="UniProtKB-EC"/>
</dbReference>
<comment type="catalytic activity">
    <reaction evidence="1">
        <text>ATP-independent breakage of single-stranded DNA, followed by passage and rejoining.</text>
        <dbReference type="EC" id="5.6.2.1"/>
    </reaction>
</comment>
<dbReference type="GO" id="GO:0003677">
    <property type="term" value="F:DNA binding"/>
    <property type="evidence" value="ECO:0007669"/>
    <property type="project" value="UniProtKB-KW"/>
</dbReference>
<dbReference type="Gene3D" id="3.30.66.10">
    <property type="entry name" value="DNA topoisomerase I domain"/>
    <property type="match status" value="1"/>
</dbReference>
<keyword evidence="6 9" id="KW-0413">Isomerase</keyword>
<keyword evidence="5" id="KW-0238">DNA-binding</keyword>
<dbReference type="PRINTS" id="PR00416">
    <property type="entry name" value="EUTPISMRASEI"/>
</dbReference>
<evidence type="ECO:0000256" key="2">
    <source>
        <dbReference type="ARBA" id="ARBA00006645"/>
    </source>
</evidence>
<evidence type="ECO:0000256" key="5">
    <source>
        <dbReference type="ARBA" id="ARBA00023125"/>
    </source>
</evidence>
<dbReference type="InterPro" id="IPR001631">
    <property type="entry name" value="TopoI"/>
</dbReference>
<sequence>MGGVGEPGPADLKSAGLTWISDSSPGWSRQRRGRGFSYLDTGGQVIRDPAVREHVQSLVIPPAWQDVWISPRASGHLQATGRDDRGRKQYIYHPAWRELRDTAKYASLSEFASQLPKLRRRLSRDLAAGSSTPDRQTVTAATVSLLDRTLIRVGNSRYATSNGSYGLTTLQDEHVQVEGDELQFRFRGKSGQEFDVSLRNRRLAKIVRHCQELPGQELFQFETATGVLQVMASDDVNTYLRDTMGENHSAKDFRTWAGTVMTAEKLFNAGEAATDTAAKRNVTAAIRFTAGRLGNTMAVSRKCYVHPKIVARYMAGDFIGEFGDALESARGKPGSGLRVAEAATLAFITE</sequence>
<dbReference type="Pfam" id="PF21338">
    <property type="entry name" value="Top1B_N_bact"/>
    <property type="match status" value="1"/>
</dbReference>
<reference evidence="9 10" key="1">
    <citation type="journal article" date="2020" name="Biotechnol. Biofuels">
        <title>New insights from the biogas microbiome by comprehensive genome-resolved metagenomics of nearly 1600 species originating from multiple anaerobic digesters.</title>
        <authorList>
            <person name="Campanaro S."/>
            <person name="Treu L."/>
            <person name="Rodriguez-R L.M."/>
            <person name="Kovalovszki A."/>
            <person name="Ziels R.M."/>
            <person name="Maus I."/>
            <person name="Zhu X."/>
            <person name="Kougias P.G."/>
            <person name="Basile A."/>
            <person name="Luo G."/>
            <person name="Schluter A."/>
            <person name="Konstantinidis K.T."/>
            <person name="Angelidaki I."/>
        </authorList>
    </citation>
    <scope>NUCLEOTIDE SEQUENCE [LARGE SCALE GENOMIC DNA]</scope>
    <source>
        <strain evidence="9">AS15tlH2ME_198</strain>
    </source>
</reference>
<comment type="caution">
    <text evidence="9">The sequence shown here is derived from an EMBL/GenBank/DDBJ whole genome shotgun (WGS) entry which is preliminary data.</text>
</comment>
<feature type="domain" description="DNA topoisomerase I catalytic core eukaryotic-type" evidence="7">
    <location>
        <begin position="96"/>
        <end position="312"/>
    </location>
</feature>
<evidence type="ECO:0000313" key="9">
    <source>
        <dbReference type="EMBL" id="NLA56156.1"/>
    </source>
</evidence>
<comment type="similarity">
    <text evidence="2">Belongs to the type IB topoisomerase family.</text>
</comment>
<dbReference type="Pfam" id="PF01028">
    <property type="entry name" value="Topoisom_I"/>
    <property type="match status" value="1"/>
</dbReference>
<dbReference type="AlphaFoldDB" id="A0A7X6PNL9"/>
<name>A0A7X6PNL9_9CORY</name>
<evidence type="ECO:0000256" key="1">
    <source>
        <dbReference type="ARBA" id="ARBA00000213"/>
    </source>
</evidence>
<dbReference type="InterPro" id="IPR013500">
    <property type="entry name" value="TopoI_cat_euk"/>
</dbReference>
<dbReference type="InterPro" id="IPR014711">
    <property type="entry name" value="TopoI_cat_a-hlx-sub_euk"/>
</dbReference>
<dbReference type="InterPro" id="IPR011010">
    <property type="entry name" value="DNA_brk_join_enz"/>
</dbReference>
<dbReference type="GO" id="GO:0006265">
    <property type="term" value="P:DNA topological change"/>
    <property type="evidence" value="ECO:0007669"/>
    <property type="project" value="InterPro"/>
</dbReference>
<dbReference type="Gene3D" id="3.90.15.10">
    <property type="entry name" value="Topoisomerase I, Chain A, domain 3"/>
    <property type="match status" value="1"/>
</dbReference>
<dbReference type="SUPFAM" id="SSF56349">
    <property type="entry name" value="DNA breaking-rejoining enzymes"/>
    <property type="match status" value="1"/>
</dbReference>
<gene>
    <name evidence="9" type="ORF">GX859_07650</name>
</gene>
<proteinExistence type="inferred from homology"/>
<dbReference type="InterPro" id="IPR035447">
    <property type="entry name" value="DNA_topo_I_N_sf"/>
</dbReference>
<evidence type="ECO:0000313" key="10">
    <source>
        <dbReference type="Proteomes" id="UP000557899"/>
    </source>
</evidence>
<feature type="domain" description="DNA topoisomerase IB N-terminal" evidence="8">
    <location>
        <begin position="35"/>
        <end position="83"/>
    </location>
</feature>